<comment type="caution">
    <text evidence="11">The sequence shown here is derived from an EMBL/GenBank/DDBJ whole genome shotgun (WGS) entry which is preliminary data.</text>
</comment>
<feature type="region of interest" description="Disordered" evidence="9">
    <location>
        <begin position="51"/>
        <end position="72"/>
    </location>
</feature>
<dbReference type="SUPFAM" id="SSF57850">
    <property type="entry name" value="RING/U-box"/>
    <property type="match status" value="1"/>
</dbReference>
<dbReference type="InterPro" id="IPR051653">
    <property type="entry name" value="E3_ligase_sorting_rcpt"/>
</dbReference>
<keyword evidence="7" id="KW-0472">Membrane</keyword>
<evidence type="ECO:0000256" key="2">
    <source>
        <dbReference type="ARBA" id="ARBA00022692"/>
    </source>
</evidence>
<dbReference type="GO" id="GO:0008270">
    <property type="term" value="F:zinc ion binding"/>
    <property type="evidence" value="ECO:0007669"/>
    <property type="project" value="UniProtKB-KW"/>
</dbReference>
<name>A0A9Q0TE31_9ROSI</name>
<evidence type="ECO:0000256" key="1">
    <source>
        <dbReference type="ARBA" id="ARBA00004167"/>
    </source>
</evidence>
<reference evidence="11" key="2">
    <citation type="journal article" date="2023" name="Int. J. Mol. Sci.">
        <title>De Novo Assembly and Annotation of 11 Diverse Shrub Willow (Salix) Genomes Reveals Novel Gene Organization in Sex-Linked Regions.</title>
        <authorList>
            <person name="Hyden B."/>
            <person name="Feng K."/>
            <person name="Yates T.B."/>
            <person name="Jawdy S."/>
            <person name="Cereghino C."/>
            <person name="Smart L.B."/>
            <person name="Muchero W."/>
        </authorList>
    </citation>
    <scope>NUCLEOTIDE SEQUENCE</scope>
    <source>
        <tissue evidence="11">Shoot tip</tissue>
    </source>
</reference>
<dbReference type="FunFam" id="3.30.40.10:FF:000388">
    <property type="entry name" value="Putative RING zinc finger domain superfamily protein"/>
    <property type="match status" value="1"/>
</dbReference>
<dbReference type="Gene3D" id="3.30.40.10">
    <property type="entry name" value="Zinc/RING finger domain, C3HC4 (zinc finger)"/>
    <property type="match status" value="1"/>
</dbReference>
<dbReference type="InterPro" id="IPR013083">
    <property type="entry name" value="Znf_RING/FYVE/PHD"/>
</dbReference>
<dbReference type="GO" id="GO:0016020">
    <property type="term" value="C:membrane"/>
    <property type="evidence" value="ECO:0007669"/>
    <property type="project" value="UniProtKB-SubCell"/>
</dbReference>
<reference evidence="11" key="1">
    <citation type="submission" date="2022-11" db="EMBL/GenBank/DDBJ databases">
        <authorList>
            <person name="Hyden B.L."/>
            <person name="Feng K."/>
            <person name="Yates T."/>
            <person name="Jawdy S."/>
            <person name="Smart L.B."/>
            <person name="Muchero W."/>
        </authorList>
    </citation>
    <scope>NUCLEOTIDE SEQUENCE</scope>
    <source>
        <tissue evidence="11">Shoot tip</tissue>
    </source>
</reference>
<organism evidence="11 12">
    <name type="scientific">Salix koriyanagi</name>
    <dbReference type="NCBI Taxonomy" id="2511006"/>
    <lineage>
        <taxon>Eukaryota</taxon>
        <taxon>Viridiplantae</taxon>
        <taxon>Streptophyta</taxon>
        <taxon>Embryophyta</taxon>
        <taxon>Tracheophyta</taxon>
        <taxon>Spermatophyta</taxon>
        <taxon>Magnoliopsida</taxon>
        <taxon>eudicotyledons</taxon>
        <taxon>Gunneridae</taxon>
        <taxon>Pentapetalae</taxon>
        <taxon>rosids</taxon>
        <taxon>fabids</taxon>
        <taxon>Malpighiales</taxon>
        <taxon>Salicaceae</taxon>
        <taxon>Saliceae</taxon>
        <taxon>Salix</taxon>
    </lineage>
</organism>
<sequence>MFWDALSRNNLRRNRDSPTIVIATSHADDLGSHDRWLLDFSGDLHFNGVGRESRYPGTTSHHSSGRRWQSRRERFHDVRDEQDWETYLCPAGLHPNGTCSCEPSSVADESRSRASISQITLLADALFEVLEEIHHHRLSLSPSMLSLPAPEAVVHSFPLKNYKKFQGNENGAQHEQQCHICLVDYEEGDEIRVLPCSHEYHMSCVDKWLKEIHGVCPLCRDNVCKGDVESSAPNAEITAL</sequence>
<evidence type="ECO:0000256" key="4">
    <source>
        <dbReference type="ARBA" id="ARBA00022771"/>
    </source>
</evidence>
<dbReference type="Proteomes" id="UP001151752">
    <property type="component" value="Chromosome 2"/>
</dbReference>
<evidence type="ECO:0000313" key="12">
    <source>
        <dbReference type="Proteomes" id="UP001151752"/>
    </source>
</evidence>
<evidence type="ECO:0000259" key="10">
    <source>
        <dbReference type="PROSITE" id="PS50089"/>
    </source>
</evidence>
<accession>A0A9Q0TE31</accession>
<keyword evidence="4 8" id="KW-0863">Zinc-finger</keyword>
<keyword evidence="3" id="KW-0479">Metal-binding</keyword>
<keyword evidence="5" id="KW-0862">Zinc</keyword>
<proteinExistence type="predicted"/>
<dbReference type="InterPro" id="IPR001841">
    <property type="entry name" value="Znf_RING"/>
</dbReference>
<dbReference type="SMART" id="SM00184">
    <property type="entry name" value="RING"/>
    <property type="match status" value="1"/>
</dbReference>
<evidence type="ECO:0000313" key="11">
    <source>
        <dbReference type="EMBL" id="KAJ6709936.1"/>
    </source>
</evidence>
<dbReference type="AlphaFoldDB" id="A0A9Q0TE31"/>
<dbReference type="PANTHER" id="PTHR47168">
    <property type="entry name" value="RING ZINC FINGER DOMAIN SUPERFAMILY PROTEIN-RELATED"/>
    <property type="match status" value="1"/>
</dbReference>
<evidence type="ECO:0000256" key="6">
    <source>
        <dbReference type="ARBA" id="ARBA00022989"/>
    </source>
</evidence>
<evidence type="ECO:0000256" key="8">
    <source>
        <dbReference type="PROSITE-ProRule" id="PRU00175"/>
    </source>
</evidence>
<dbReference type="Pfam" id="PF13639">
    <property type="entry name" value="zf-RING_2"/>
    <property type="match status" value="1"/>
</dbReference>
<protein>
    <submittedName>
        <fullName evidence="11">RING ZINC FINGER DOMAIN SUPERFAMILY PROTEIN-RELATED</fullName>
    </submittedName>
</protein>
<feature type="domain" description="RING-type" evidence="10">
    <location>
        <begin position="178"/>
        <end position="220"/>
    </location>
</feature>
<evidence type="ECO:0000256" key="5">
    <source>
        <dbReference type="ARBA" id="ARBA00022833"/>
    </source>
</evidence>
<keyword evidence="6" id="KW-1133">Transmembrane helix</keyword>
<keyword evidence="2" id="KW-0812">Transmembrane</keyword>
<dbReference type="PROSITE" id="PS50089">
    <property type="entry name" value="ZF_RING_2"/>
    <property type="match status" value="1"/>
</dbReference>
<gene>
    <name evidence="11" type="ORF">OIU74_010942</name>
</gene>
<dbReference type="PANTHER" id="PTHR47168:SF3">
    <property type="entry name" value="RING-TYPE DOMAIN-CONTAINING PROTEIN"/>
    <property type="match status" value="1"/>
</dbReference>
<dbReference type="EMBL" id="JAPFFM010000015">
    <property type="protein sequence ID" value="KAJ6709936.1"/>
    <property type="molecule type" value="Genomic_DNA"/>
</dbReference>
<evidence type="ECO:0000256" key="7">
    <source>
        <dbReference type="ARBA" id="ARBA00023136"/>
    </source>
</evidence>
<comment type="subcellular location">
    <subcellularLocation>
        <location evidence="1">Membrane</location>
        <topology evidence="1">Single-pass membrane protein</topology>
    </subcellularLocation>
</comment>
<evidence type="ECO:0000256" key="3">
    <source>
        <dbReference type="ARBA" id="ARBA00022723"/>
    </source>
</evidence>
<keyword evidence="12" id="KW-1185">Reference proteome</keyword>
<evidence type="ECO:0000256" key="9">
    <source>
        <dbReference type="SAM" id="MobiDB-lite"/>
    </source>
</evidence>